<evidence type="ECO:0008006" key="4">
    <source>
        <dbReference type="Google" id="ProtNLM"/>
    </source>
</evidence>
<protein>
    <recommendedName>
        <fullName evidence="4">Mid2 domain-containing protein</fullName>
    </recommendedName>
</protein>
<evidence type="ECO:0000313" key="2">
    <source>
        <dbReference type="EMBL" id="CZR55808.1"/>
    </source>
</evidence>
<dbReference type="CDD" id="cd12087">
    <property type="entry name" value="TM_EGFR-like"/>
    <property type="match status" value="1"/>
</dbReference>
<dbReference type="EMBL" id="FJOG01000007">
    <property type="protein sequence ID" value="CZR55808.1"/>
    <property type="molecule type" value="Genomic_DNA"/>
</dbReference>
<dbReference type="OrthoDB" id="5215637at2759"/>
<reference evidence="2 3" key="1">
    <citation type="submission" date="2016-03" db="EMBL/GenBank/DDBJ databases">
        <authorList>
            <person name="Ploux O."/>
        </authorList>
    </citation>
    <scope>NUCLEOTIDE SEQUENCE [LARGE SCALE GENOMIC DNA]</scope>
    <source>
        <strain evidence="2 3">UAMH 11012</strain>
    </source>
</reference>
<accession>A0A1L7WSQ8</accession>
<keyword evidence="1" id="KW-0472">Membrane</keyword>
<keyword evidence="3" id="KW-1185">Reference proteome</keyword>
<evidence type="ECO:0000313" key="3">
    <source>
        <dbReference type="Proteomes" id="UP000184330"/>
    </source>
</evidence>
<evidence type="ECO:0000256" key="1">
    <source>
        <dbReference type="SAM" id="Phobius"/>
    </source>
</evidence>
<keyword evidence="1" id="KW-1133">Transmembrane helix</keyword>
<feature type="transmembrane region" description="Helical" evidence="1">
    <location>
        <begin position="153"/>
        <end position="177"/>
    </location>
</feature>
<name>A0A1L7WSQ8_9HELO</name>
<dbReference type="Proteomes" id="UP000184330">
    <property type="component" value="Unassembled WGS sequence"/>
</dbReference>
<proteinExistence type="predicted"/>
<gene>
    <name evidence="2" type="ORF">PAC_05696</name>
</gene>
<dbReference type="AlphaFoldDB" id="A0A1L7WSQ8"/>
<keyword evidence="1" id="KW-0812">Transmembrane</keyword>
<sequence>MDPSCNVGTCVSGFKTTWQWVDECVDSGSTSTICGSMSDSAHVTPTCSGNAVAKTEFVTTTSTTSAHLYTSPPPIDTSRFSVETDTYTTTITANAQTTTMTSIFESTKTNTLAKASQTGTGDAVGTAATTTTADGSVTTTEPAKKNKTVTVSVGMLAGIGIGLGAAIIIGLGIFFWLRRRKAVFKKSEAIKLDSTNHPPPNGPVGVDQVYPYEAPVNEISAPPNKYYYASPKVDTYEIDDRTAILREKRSNGAMEMHADESGLRSPAPAYHEAIMPVELDGTSSIKAPSRDQRR</sequence>
<organism evidence="2 3">
    <name type="scientific">Phialocephala subalpina</name>
    <dbReference type="NCBI Taxonomy" id="576137"/>
    <lineage>
        <taxon>Eukaryota</taxon>
        <taxon>Fungi</taxon>
        <taxon>Dikarya</taxon>
        <taxon>Ascomycota</taxon>
        <taxon>Pezizomycotina</taxon>
        <taxon>Leotiomycetes</taxon>
        <taxon>Helotiales</taxon>
        <taxon>Mollisiaceae</taxon>
        <taxon>Phialocephala</taxon>
        <taxon>Phialocephala fortinii species complex</taxon>
    </lineage>
</organism>